<protein>
    <submittedName>
        <fullName evidence="2">Uncharacterized protein</fullName>
    </submittedName>
</protein>
<evidence type="ECO:0000313" key="3">
    <source>
        <dbReference type="Proteomes" id="UP001209803"/>
    </source>
</evidence>
<reference evidence="2 3" key="1">
    <citation type="submission" date="2023-03" db="EMBL/GenBank/DDBJ databases">
        <title>Roseibium porphyridii sp. nov. and Roseibium rhodosorbium sp. nov. isolated from marine algae, Porphyridium cruentum and Rhodosorus marinus, respectively.</title>
        <authorList>
            <person name="Lee M.W."/>
            <person name="Choi B.J."/>
            <person name="Lee J.K."/>
            <person name="Choi D.G."/>
            <person name="Baek J.H."/>
            <person name="Bayburt H."/>
            <person name="Kim J.M."/>
            <person name="Han D.M."/>
            <person name="Kim K.H."/>
            <person name="Jeon C.O."/>
        </authorList>
    </citation>
    <scope>NUCLEOTIDE SEQUENCE [LARGE SCALE GENOMIC DNA]</scope>
    <source>
        <strain evidence="2 3">KMA01</strain>
        <plasmid evidence="2 3">unnamed2</plasmid>
    </source>
</reference>
<dbReference type="EMBL" id="CP120865">
    <property type="protein sequence ID" value="WFE92655.1"/>
    <property type="molecule type" value="Genomic_DNA"/>
</dbReference>
<feature type="compositionally biased region" description="Polar residues" evidence="1">
    <location>
        <begin position="319"/>
        <end position="335"/>
    </location>
</feature>
<gene>
    <name evidence="2" type="ORF">K1718_27400</name>
</gene>
<feature type="region of interest" description="Disordered" evidence="1">
    <location>
        <begin position="270"/>
        <end position="289"/>
    </location>
</feature>
<keyword evidence="2" id="KW-0614">Plasmid</keyword>
<accession>A0ABY8FFL5</accession>
<keyword evidence="3" id="KW-1185">Reference proteome</keyword>
<proteinExistence type="predicted"/>
<dbReference type="Proteomes" id="UP001209803">
    <property type="component" value="Plasmid unnamed2"/>
</dbReference>
<geneLocation type="plasmid" evidence="2 3">
    <name>unnamed2</name>
</geneLocation>
<evidence type="ECO:0000256" key="1">
    <source>
        <dbReference type="SAM" id="MobiDB-lite"/>
    </source>
</evidence>
<dbReference type="RefSeq" id="WP_265684746.1">
    <property type="nucleotide sequence ID" value="NZ_CP120865.1"/>
</dbReference>
<feature type="compositionally biased region" description="Polar residues" evidence="1">
    <location>
        <begin position="275"/>
        <end position="286"/>
    </location>
</feature>
<sequence length="335" mass="36181">MVEAARAEIQQAIEAAERIQHEGETSDQIDALRAQISVLDGHAAIIQSGSLPQLQLMQTTLPRAVSAVRQSSQAIANDASFQASQHVVEMSIEKLQALQLKHDQQHQAFERYETRSAARIDELATAKGIDISGYQIVRAQIQADIEAAYTRAEKFKGAALLAQNNVTGLILVGGSDEEINEAKTKAAEARARYLKEKEIEALNAGKAEGLSGDALKSYVDQSRSQAAHELDTENVKNAKLAGLTPEQQAQAEAANNIQYAIRKEDLNVRTDDTDFSTSQSVKTNGATDEKLEGFAAQVAEITLKLPVEAADNATDKQPTHVSAATETTPDQSPPR</sequence>
<organism evidence="2 3">
    <name type="scientific">Roseibium porphyridii</name>
    <dbReference type="NCBI Taxonomy" id="2866279"/>
    <lineage>
        <taxon>Bacteria</taxon>
        <taxon>Pseudomonadati</taxon>
        <taxon>Pseudomonadota</taxon>
        <taxon>Alphaproteobacteria</taxon>
        <taxon>Hyphomicrobiales</taxon>
        <taxon>Stappiaceae</taxon>
        <taxon>Roseibium</taxon>
    </lineage>
</organism>
<evidence type="ECO:0000313" key="2">
    <source>
        <dbReference type="EMBL" id="WFE92655.1"/>
    </source>
</evidence>
<name>A0ABY8FFL5_9HYPH</name>
<feature type="region of interest" description="Disordered" evidence="1">
    <location>
        <begin position="309"/>
        <end position="335"/>
    </location>
</feature>